<name>A0A2P7B098_9HYPH</name>
<comment type="caution">
    <text evidence="1">The sequence shown here is derived from an EMBL/GenBank/DDBJ whole genome shotgun (WGS) entry which is preliminary data.</text>
</comment>
<dbReference type="AlphaFoldDB" id="A0A2P7B098"/>
<protein>
    <submittedName>
        <fullName evidence="1">Uncharacterized protein</fullName>
    </submittedName>
</protein>
<proteinExistence type="predicted"/>
<gene>
    <name evidence="1" type="ORF">CU100_03915</name>
</gene>
<sequence>MGRQQPRQLDKKNTPLDIINGVKSTPESAKTYDKADATLSGGIASPFKALAHYLKGDGQTLTVALDQVGLNLTPDEVTLDEVNQLNQYTEDQNFVGTKHIIVNRFNHNTADDNAIAAMYLGNILLKLEGDITRHQDGTWNFQGEVRAWNDTYDFNSSDHRGMMQEVFTRTVNVLPGTSYDIAMPGSIPVSWTGH</sequence>
<accession>A0A2P7B098</accession>
<evidence type="ECO:0000313" key="1">
    <source>
        <dbReference type="EMBL" id="PSH59907.1"/>
    </source>
</evidence>
<keyword evidence="2" id="KW-1185">Reference proteome</keyword>
<dbReference type="OrthoDB" id="6778556at2"/>
<evidence type="ECO:0000313" key="2">
    <source>
        <dbReference type="Proteomes" id="UP000241158"/>
    </source>
</evidence>
<reference evidence="2" key="1">
    <citation type="submission" date="2017-11" db="EMBL/GenBank/DDBJ databases">
        <authorList>
            <person name="Kuznetsova I."/>
            <person name="Sazanova A."/>
            <person name="Chirak E."/>
            <person name="Safronova V."/>
            <person name="Willems A."/>
        </authorList>
    </citation>
    <scope>NUCLEOTIDE SEQUENCE [LARGE SCALE GENOMIC DNA]</scope>
    <source>
        <strain evidence="2">PEPV15</strain>
    </source>
</reference>
<organism evidence="1 2">
    <name type="scientific">Phyllobacterium endophyticum</name>
    <dbReference type="NCBI Taxonomy" id="1149773"/>
    <lineage>
        <taxon>Bacteria</taxon>
        <taxon>Pseudomonadati</taxon>
        <taxon>Pseudomonadota</taxon>
        <taxon>Alphaproteobacteria</taxon>
        <taxon>Hyphomicrobiales</taxon>
        <taxon>Phyllobacteriaceae</taxon>
        <taxon>Phyllobacterium</taxon>
    </lineage>
</organism>
<dbReference type="EMBL" id="PGGN01000001">
    <property type="protein sequence ID" value="PSH59907.1"/>
    <property type="molecule type" value="Genomic_DNA"/>
</dbReference>
<dbReference type="InterPro" id="IPR028056">
    <property type="entry name" value="Colicin_M"/>
</dbReference>
<dbReference type="Pfam" id="PF14859">
    <property type="entry name" value="Colicin_M"/>
    <property type="match status" value="1"/>
</dbReference>
<dbReference type="Proteomes" id="UP000241158">
    <property type="component" value="Unassembled WGS sequence"/>
</dbReference>
<dbReference type="Gene3D" id="3.30.450.400">
    <property type="entry name" value="Colicin M, catalytic domain"/>
    <property type="match status" value="1"/>
</dbReference>
<dbReference type="GO" id="GO:0042742">
    <property type="term" value="P:defense response to bacterium"/>
    <property type="evidence" value="ECO:0007669"/>
    <property type="project" value="InterPro"/>
</dbReference>